<accession>A0A848GS95</accession>
<dbReference type="Gene3D" id="1.10.600.10">
    <property type="entry name" value="Farnesyl Diphosphate Synthase"/>
    <property type="match status" value="1"/>
</dbReference>
<comment type="caution">
    <text evidence="3">The sequence shown here is derived from an EMBL/GenBank/DDBJ whole genome shotgun (WGS) entry which is preliminary data.</text>
</comment>
<dbReference type="Pfam" id="PF19086">
    <property type="entry name" value="Terpene_syn_C_2"/>
    <property type="match status" value="1"/>
</dbReference>
<sequence>MKRELNIPVLQYPWPTIPAPYPDYFAKEEAGWLDADYTFMAEEAVRKYKGHCLADGASYMAPTTINIDHLRPMARFFLWLTLYDDYYELWPVKRLAEERDRIIDIMLGESPKAGDIGLYRQAAIFRDEFLSFMPYEWMERLAKSMYRYTTYGIMEEHRYRTEKRFPSILNLTYLREYAIGMYPYGDLVEPGINFALPRYIAEHPVIMRLRTLLCRVMFIQNDWYTLEKEMAEESEVCNMILALRHHHKISLEEAMEEARRMHDEYVKEMVGLQDNLPDFGDHQKAVENYVFHLGLNITGLNDWYNAMTVRYIPSEFAWHKLKQ</sequence>
<gene>
    <name evidence="3" type="ORF">HHL17_22465</name>
</gene>
<dbReference type="EC" id="4.2.3.-" evidence="1"/>
<comment type="cofactor">
    <cofactor evidence="1">
        <name>Mg(2+)</name>
        <dbReference type="ChEBI" id="CHEBI:18420"/>
    </cofactor>
</comment>
<dbReference type="InterPro" id="IPR008949">
    <property type="entry name" value="Isoprenoid_synthase_dom_sf"/>
</dbReference>
<dbReference type="GO" id="GO:0046872">
    <property type="term" value="F:metal ion binding"/>
    <property type="evidence" value="ECO:0007669"/>
    <property type="project" value="UniProtKB-KW"/>
</dbReference>
<evidence type="ECO:0000313" key="3">
    <source>
        <dbReference type="EMBL" id="NML39982.1"/>
    </source>
</evidence>
<evidence type="ECO:0000256" key="1">
    <source>
        <dbReference type="RuleBase" id="RU366034"/>
    </source>
</evidence>
<dbReference type="RefSeq" id="WP_169227027.1">
    <property type="nucleotide sequence ID" value="NZ_JABBGC010000002.1"/>
</dbReference>
<protein>
    <recommendedName>
        <fullName evidence="1">Terpene synthase</fullName>
        <ecNumber evidence="1">4.2.3.-</ecNumber>
    </recommendedName>
</protein>
<dbReference type="PANTHER" id="PTHR35201:SF4">
    <property type="entry name" value="BETA-PINACENE SYNTHASE-RELATED"/>
    <property type="match status" value="1"/>
</dbReference>
<reference evidence="3 4" key="1">
    <citation type="submission" date="2020-04" db="EMBL/GenBank/DDBJ databases">
        <title>Chitinophaga sp. G-6-1-13 sp. nov., isolated from soil.</title>
        <authorList>
            <person name="Dahal R.H."/>
            <person name="Chaudhary D.K."/>
        </authorList>
    </citation>
    <scope>NUCLEOTIDE SEQUENCE [LARGE SCALE GENOMIC DNA]</scope>
    <source>
        <strain evidence="3 4">G-6-1-13</strain>
    </source>
</reference>
<keyword evidence="4" id="KW-1185">Reference proteome</keyword>
<dbReference type="InterPro" id="IPR034686">
    <property type="entry name" value="Terpene_cyclase-like_2"/>
</dbReference>
<dbReference type="SUPFAM" id="SSF48576">
    <property type="entry name" value="Terpenoid synthases"/>
    <property type="match status" value="1"/>
</dbReference>
<dbReference type="PANTHER" id="PTHR35201">
    <property type="entry name" value="TERPENE SYNTHASE"/>
    <property type="match status" value="1"/>
</dbReference>
<evidence type="ECO:0000256" key="2">
    <source>
        <dbReference type="SAM" id="Coils"/>
    </source>
</evidence>
<name>A0A848GS95_9BACT</name>
<proteinExistence type="inferred from homology"/>
<dbReference type="Proteomes" id="UP000583266">
    <property type="component" value="Unassembled WGS sequence"/>
</dbReference>
<dbReference type="EMBL" id="JABBGC010000002">
    <property type="protein sequence ID" value="NML39982.1"/>
    <property type="molecule type" value="Genomic_DNA"/>
</dbReference>
<organism evidence="3 4">
    <name type="scientific">Chitinophaga fulva</name>
    <dbReference type="NCBI Taxonomy" id="2728842"/>
    <lineage>
        <taxon>Bacteria</taxon>
        <taxon>Pseudomonadati</taxon>
        <taxon>Bacteroidota</taxon>
        <taxon>Chitinophagia</taxon>
        <taxon>Chitinophagales</taxon>
        <taxon>Chitinophagaceae</taxon>
        <taxon>Chitinophaga</taxon>
    </lineage>
</organism>
<feature type="coiled-coil region" evidence="2">
    <location>
        <begin position="248"/>
        <end position="275"/>
    </location>
</feature>
<comment type="similarity">
    <text evidence="1">Belongs to the terpene synthase family.</text>
</comment>
<keyword evidence="1" id="KW-0479">Metal-binding</keyword>
<keyword evidence="2" id="KW-0175">Coiled coil</keyword>
<dbReference type="GO" id="GO:0010333">
    <property type="term" value="F:terpene synthase activity"/>
    <property type="evidence" value="ECO:0007669"/>
    <property type="project" value="InterPro"/>
</dbReference>
<keyword evidence="1" id="KW-0456">Lyase</keyword>
<dbReference type="AlphaFoldDB" id="A0A848GS95"/>
<keyword evidence="1" id="KW-0460">Magnesium</keyword>
<evidence type="ECO:0000313" key="4">
    <source>
        <dbReference type="Proteomes" id="UP000583266"/>
    </source>
</evidence>